<feature type="binding site" evidence="2">
    <location>
        <position position="260"/>
    </location>
    <ligand>
        <name>substrate</name>
    </ligand>
</feature>
<dbReference type="Pfam" id="PF13302">
    <property type="entry name" value="Acetyltransf_3"/>
    <property type="match status" value="1"/>
</dbReference>
<keyword evidence="5" id="KW-1185">Reference proteome</keyword>
<dbReference type="NCBIfam" id="TIGR03590">
    <property type="entry name" value="PseG"/>
    <property type="match status" value="1"/>
</dbReference>
<feature type="active site" description="Proton acceptor" evidence="1">
    <location>
        <position position="21"/>
    </location>
</feature>
<dbReference type="GO" id="GO:0016787">
    <property type="term" value="F:hydrolase activity"/>
    <property type="evidence" value="ECO:0007669"/>
    <property type="project" value="UniProtKB-KW"/>
</dbReference>
<dbReference type="InterPro" id="IPR000182">
    <property type="entry name" value="GNAT_dom"/>
</dbReference>
<gene>
    <name evidence="4" type="primary">pseG</name>
    <name evidence="4" type="ORF">HHL22_06735</name>
</gene>
<comment type="caution">
    <text evidence="4">The sequence shown here is derived from an EMBL/GenBank/DDBJ whole genome shotgun (WGS) entry which is preliminary data.</text>
</comment>
<feature type="domain" description="N-acetyltransferase" evidence="3">
    <location>
        <begin position="343"/>
        <end position="499"/>
    </location>
</feature>
<dbReference type="Proteomes" id="UP000559626">
    <property type="component" value="Unassembled WGS sequence"/>
</dbReference>
<accession>A0A7Y0ACP6</accession>
<evidence type="ECO:0000259" key="3">
    <source>
        <dbReference type="PROSITE" id="PS51186"/>
    </source>
</evidence>
<dbReference type="AlphaFoldDB" id="A0A7Y0ACP6"/>
<evidence type="ECO:0000256" key="1">
    <source>
        <dbReference type="PIRSR" id="PIRSR620023-1"/>
    </source>
</evidence>
<dbReference type="EC" id="3.6.1.57" evidence="4"/>
<protein>
    <submittedName>
        <fullName evidence="4">UDP-2,4-diacetamido-2,4, 6-trideoxy-beta-L-altropyranose hydrolase</fullName>
        <ecNumber evidence="4">3.6.1.57</ecNumber>
    </submittedName>
</protein>
<dbReference type="GO" id="GO:0016747">
    <property type="term" value="F:acyltransferase activity, transferring groups other than amino-acyl groups"/>
    <property type="evidence" value="ECO:0007669"/>
    <property type="project" value="InterPro"/>
</dbReference>
<dbReference type="PROSITE" id="PS51186">
    <property type="entry name" value="GNAT"/>
    <property type="match status" value="1"/>
</dbReference>
<evidence type="ECO:0000313" key="4">
    <source>
        <dbReference type="EMBL" id="NML64899.1"/>
    </source>
</evidence>
<dbReference type="Gene3D" id="3.40.630.30">
    <property type="match status" value="1"/>
</dbReference>
<sequence>MATAPRLVLRADGNGRLGLGHLMRLLALAELLRPDFTEVLFLTQTPDEAVRELVRRAGLSLGELPGQPLGPEATATLPPLLRPTDVLVLDGYSFDYAYQLAVRPLVARLVCLDDIHAFPFAADLVLNPAGGVGPAAYDLRTPGARLLSGPAYAPLREEFLTPASPTDPAPSPHQVLLCLGGADPRQLTRATAAALLALPGVAHVHAVAGAAYAGWDELRTWAAPHAERLTLHRALGGAELAALMRQCGAAVLSPSTISYEYCAAGGGLLLLLPTADNQHDLDRFLRAAGLGLPYTTAPNVLTAAEAPRLTQQLRQAQHRCFDGQQGRRLRQEFTALQVPAAPLRLRPVQPADSAQLLAWTNDPATRQQSFDPAPVPLAQHETWLAGQLAQPARYLLLLAEETATGEPAGLIRFALSDNNEQITAILSYSLGPTYRGRGWAAPLLLAGTRAALAHWPQLAQVRGEVKVDNLASVRAFGRAGYQQVASSGPAGSRTFAWVA</sequence>
<dbReference type="SUPFAM" id="SSF55729">
    <property type="entry name" value="Acyl-CoA N-acyltransferases (Nat)"/>
    <property type="match status" value="1"/>
</dbReference>
<dbReference type="EMBL" id="JABBGH010000001">
    <property type="protein sequence ID" value="NML64899.1"/>
    <property type="molecule type" value="Genomic_DNA"/>
</dbReference>
<dbReference type="Gene3D" id="3.40.50.11190">
    <property type="match status" value="1"/>
</dbReference>
<name>A0A7Y0ACP6_9BACT</name>
<reference evidence="4 5" key="1">
    <citation type="submission" date="2020-04" db="EMBL/GenBank/DDBJ databases">
        <title>Hymenobacter polaris sp. nov., isolated from Arctic soil.</title>
        <authorList>
            <person name="Dahal R.H."/>
        </authorList>
    </citation>
    <scope>NUCLEOTIDE SEQUENCE [LARGE SCALE GENOMIC DNA]</scope>
    <source>
        <strain evidence="4 5">RP-2-7</strain>
    </source>
</reference>
<proteinExistence type="predicted"/>
<dbReference type="Gene3D" id="3.40.50.2000">
    <property type="entry name" value="Glycogen Phosphorylase B"/>
    <property type="match status" value="1"/>
</dbReference>
<keyword evidence="4" id="KW-0378">Hydrolase</keyword>
<feature type="binding site" evidence="2">
    <location>
        <position position="156"/>
    </location>
    <ligand>
        <name>substrate</name>
    </ligand>
</feature>
<organism evidence="4 5">
    <name type="scientific">Hymenobacter polaris</name>
    <dbReference type="NCBI Taxonomy" id="2682546"/>
    <lineage>
        <taxon>Bacteria</taxon>
        <taxon>Pseudomonadati</taxon>
        <taxon>Bacteroidota</taxon>
        <taxon>Cytophagia</taxon>
        <taxon>Cytophagales</taxon>
        <taxon>Hymenobacteraceae</taxon>
        <taxon>Hymenobacter</taxon>
    </lineage>
</organism>
<dbReference type="InterPro" id="IPR016181">
    <property type="entry name" value="Acyl_CoA_acyltransferase"/>
</dbReference>
<evidence type="ECO:0000256" key="2">
    <source>
        <dbReference type="PIRSR" id="PIRSR620023-2"/>
    </source>
</evidence>
<dbReference type="InterPro" id="IPR020023">
    <property type="entry name" value="PseG"/>
</dbReference>
<evidence type="ECO:0000313" key="5">
    <source>
        <dbReference type="Proteomes" id="UP000559626"/>
    </source>
</evidence>
<dbReference type="RefSeq" id="WP_169530165.1">
    <property type="nucleotide sequence ID" value="NZ_JABBGH010000001.1"/>
</dbReference>